<evidence type="ECO:0000313" key="4">
    <source>
        <dbReference type="EMBL" id="CAB4736287.1"/>
    </source>
</evidence>
<evidence type="ECO:0000256" key="1">
    <source>
        <dbReference type="SAM" id="MobiDB-lite"/>
    </source>
</evidence>
<sequence>MTLRLRYAARSDVGLVRRGNEDSGYASPRLLIVADGMGGHAAGELASATAVATLAQLELSPPQASEVLAALADAIDNTGASIRGVIEADADLAGMGTTVTALYWMGERIAIVHVGDSRAYLMRGGEVSQLTHDHTYVQTLIDAGRITEEEAAIHPRRSLIMRALDGLNPVEPDLSVREARVGDRYLLCSDGLSGVMTADEVAALLSSGDPTGSVTRLVDFALERGAPDNVTVVIADVIDSDGSGEDNVIPVVVGAAGEPRVRVRLPNVAFPDDAQPDPDKADGGGHGHHRVKRDTAEIELDVTGSHRRPRRRWKVLGALAMLIVATVIIGVVAANWLHSRWYVAVNGSPGTGTVAIYNGIQGSLLGVDLSTLSNDSGLTVGSLPFFDQELVSKGIPASDEGDAQRIVSELNDRATACAGPLAPSGCPGVAP</sequence>
<accession>A0A6J7N0I5</accession>
<dbReference type="CDD" id="cd00143">
    <property type="entry name" value="PP2Cc"/>
    <property type="match status" value="1"/>
</dbReference>
<name>A0A6J7N0I5_9ZZZZ</name>
<dbReference type="SUPFAM" id="SSF81606">
    <property type="entry name" value="PP2C-like"/>
    <property type="match status" value="1"/>
</dbReference>
<dbReference type="EMBL" id="CAEZYW010000055">
    <property type="protein sequence ID" value="CAB4736287.1"/>
    <property type="molecule type" value="Genomic_DNA"/>
</dbReference>
<organism evidence="5">
    <name type="scientific">freshwater metagenome</name>
    <dbReference type="NCBI Taxonomy" id="449393"/>
    <lineage>
        <taxon>unclassified sequences</taxon>
        <taxon>metagenomes</taxon>
        <taxon>ecological metagenomes</taxon>
    </lineage>
</organism>
<dbReference type="InterPro" id="IPR001932">
    <property type="entry name" value="PPM-type_phosphatase-like_dom"/>
</dbReference>
<dbReference type="Pfam" id="PF00481">
    <property type="entry name" value="PP2C"/>
    <property type="match status" value="1"/>
</dbReference>
<dbReference type="SMART" id="SM00332">
    <property type="entry name" value="PP2Cc"/>
    <property type="match status" value="1"/>
</dbReference>
<keyword evidence="2" id="KW-0812">Transmembrane</keyword>
<evidence type="ECO:0000313" key="5">
    <source>
        <dbReference type="EMBL" id="CAB4984123.1"/>
    </source>
</evidence>
<protein>
    <submittedName>
        <fullName evidence="5">Unannotated protein</fullName>
    </submittedName>
</protein>
<gene>
    <name evidence="4" type="ORF">UFOPK2786_00507</name>
    <name evidence="5" type="ORF">UFOPK3957_00622</name>
</gene>
<dbReference type="SMART" id="SM00331">
    <property type="entry name" value="PP2C_SIG"/>
    <property type="match status" value="1"/>
</dbReference>
<dbReference type="InterPro" id="IPR036457">
    <property type="entry name" value="PPM-type-like_dom_sf"/>
</dbReference>
<keyword evidence="2" id="KW-0472">Membrane</keyword>
<proteinExistence type="predicted"/>
<feature type="domain" description="PPM-type phosphatase" evidence="3">
    <location>
        <begin position="6"/>
        <end position="237"/>
    </location>
</feature>
<dbReference type="PANTHER" id="PTHR47992">
    <property type="entry name" value="PROTEIN PHOSPHATASE"/>
    <property type="match status" value="1"/>
</dbReference>
<feature type="region of interest" description="Disordered" evidence="1">
    <location>
        <begin position="269"/>
        <end position="297"/>
    </location>
</feature>
<dbReference type="InterPro" id="IPR015655">
    <property type="entry name" value="PP2C"/>
</dbReference>
<evidence type="ECO:0000259" key="3">
    <source>
        <dbReference type="PROSITE" id="PS51746"/>
    </source>
</evidence>
<dbReference type="Gene3D" id="3.60.40.10">
    <property type="entry name" value="PPM-type phosphatase domain"/>
    <property type="match status" value="1"/>
</dbReference>
<dbReference type="EMBL" id="CAFBOM010000082">
    <property type="protein sequence ID" value="CAB4984123.1"/>
    <property type="molecule type" value="Genomic_DNA"/>
</dbReference>
<dbReference type="AlphaFoldDB" id="A0A6J7N0I5"/>
<keyword evidence="2" id="KW-1133">Transmembrane helix</keyword>
<feature type="transmembrane region" description="Helical" evidence="2">
    <location>
        <begin position="315"/>
        <end position="337"/>
    </location>
</feature>
<evidence type="ECO:0000256" key="2">
    <source>
        <dbReference type="SAM" id="Phobius"/>
    </source>
</evidence>
<dbReference type="PROSITE" id="PS51746">
    <property type="entry name" value="PPM_2"/>
    <property type="match status" value="1"/>
</dbReference>
<reference evidence="5" key="1">
    <citation type="submission" date="2020-05" db="EMBL/GenBank/DDBJ databases">
        <authorList>
            <person name="Chiriac C."/>
            <person name="Salcher M."/>
            <person name="Ghai R."/>
            <person name="Kavagutti S V."/>
        </authorList>
    </citation>
    <scope>NUCLEOTIDE SEQUENCE</scope>
</reference>
<dbReference type="GO" id="GO:0004722">
    <property type="term" value="F:protein serine/threonine phosphatase activity"/>
    <property type="evidence" value="ECO:0007669"/>
    <property type="project" value="InterPro"/>
</dbReference>